<dbReference type="Pfam" id="PF01531">
    <property type="entry name" value="Glyco_transf_11"/>
    <property type="match status" value="1"/>
</dbReference>
<dbReference type="AlphaFoldDB" id="A0A0G0NAY5"/>
<organism evidence="3 4">
    <name type="scientific">Candidatus Wolfebacteria bacterium GW2011_GWC2_39_22</name>
    <dbReference type="NCBI Taxonomy" id="1619013"/>
    <lineage>
        <taxon>Bacteria</taxon>
        <taxon>Candidatus Wolfeibacteriota</taxon>
    </lineage>
</organism>
<sequence>MIIVKLKGGMGNQMFQYAIGRNLATKLGTQLRLDLTFLLDRSPRKDFVFRDYDLDIFALDVAFAGPTDLKPFTQFRISHLTKIYNIFPRLLGRPYVISEPHFHFSEAILKSSDNVYLDGYWQSEKYFKEIENSIRDDFKFRQPLEGRAAEMAAQIKNEDRAVCLNVRRADFVTSKKAQEFHGFIGLDYYQKAVDLLVSKVGPLHLFIFSDDVDWCAANLKFNYPTTFVTKDYSGKKYEAYLQLMTLCRHYIIPNSTFAWWGAWLNSDPNKIVIAPKQWFKEASIDTTDIIPSTWIRL</sequence>
<proteinExistence type="predicted"/>
<accession>A0A0G0NAY5</accession>
<dbReference type="PANTHER" id="PTHR11927:SF9">
    <property type="entry name" value="L-FUCOSYLTRANSFERASE"/>
    <property type="match status" value="1"/>
</dbReference>
<dbReference type="InterPro" id="IPR002516">
    <property type="entry name" value="Glyco_trans_11"/>
</dbReference>
<evidence type="ECO:0000313" key="4">
    <source>
        <dbReference type="Proteomes" id="UP000034665"/>
    </source>
</evidence>
<protein>
    <submittedName>
        <fullName evidence="3">Glycosyl transferase, family 11</fullName>
    </submittedName>
</protein>
<evidence type="ECO:0000256" key="1">
    <source>
        <dbReference type="ARBA" id="ARBA00022676"/>
    </source>
</evidence>
<dbReference type="CDD" id="cd11301">
    <property type="entry name" value="Fut1_Fut2_like"/>
    <property type="match status" value="1"/>
</dbReference>
<dbReference type="Proteomes" id="UP000034665">
    <property type="component" value="Unassembled WGS sequence"/>
</dbReference>
<keyword evidence="2 3" id="KW-0808">Transferase</keyword>
<dbReference type="PANTHER" id="PTHR11927">
    <property type="entry name" value="GALACTOSIDE 2-L-FUCOSYLTRANSFERASE"/>
    <property type="match status" value="1"/>
</dbReference>
<evidence type="ECO:0000256" key="2">
    <source>
        <dbReference type="ARBA" id="ARBA00022679"/>
    </source>
</evidence>
<dbReference type="GO" id="GO:0016020">
    <property type="term" value="C:membrane"/>
    <property type="evidence" value="ECO:0007669"/>
    <property type="project" value="InterPro"/>
</dbReference>
<dbReference type="EMBL" id="LBWR01000001">
    <property type="protein sequence ID" value="KKR12603.1"/>
    <property type="molecule type" value="Genomic_DNA"/>
</dbReference>
<gene>
    <name evidence="3" type="ORF">UT41_C0001G0147</name>
</gene>
<comment type="caution">
    <text evidence="3">The sequence shown here is derived from an EMBL/GenBank/DDBJ whole genome shotgun (WGS) entry which is preliminary data.</text>
</comment>
<dbReference type="PATRIC" id="fig|1619013.3.peg.153"/>
<dbReference type="STRING" id="1619013.UT41_C0001G0147"/>
<dbReference type="GO" id="GO:0008107">
    <property type="term" value="F:galactoside 2-alpha-L-fucosyltransferase activity"/>
    <property type="evidence" value="ECO:0007669"/>
    <property type="project" value="InterPro"/>
</dbReference>
<name>A0A0G0NAY5_9BACT</name>
<dbReference type="GO" id="GO:0005975">
    <property type="term" value="P:carbohydrate metabolic process"/>
    <property type="evidence" value="ECO:0007669"/>
    <property type="project" value="InterPro"/>
</dbReference>
<evidence type="ECO:0000313" key="3">
    <source>
        <dbReference type="EMBL" id="KKR12603.1"/>
    </source>
</evidence>
<reference evidence="3 4" key="1">
    <citation type="journal article" date="2015" name="Nature">
        <title>rRNA introns, odd ribosomes, and small enigmatic genomes across a large radiation of phyla.</title>
        <authorList>
            <person name="Brown C.T."/>
            <person name="Hug L.A."/>
            <person name="Thomas B.C."/>
            <person name="Sharon I."/>
            <person name="Castelle C.J."/>
            <person name="Singh A."/>
            <person name="Wilkins M.J."/>
            <person name="Williams K.H."/>
            <person name="Banfield J.F."/>
        </authorList>
    </citation>
    <scope>NUCLEOTIDE SEQUENCE [LARGE SCALE GENOMIC DNA]</scope>
</reference>
<keyword evidence="1" id="KW-0328">Glycosyltransferase</keyword>